<evidence type="ECO:0000313" key="5">
    <source>
        <dbReference type="EMBL" id="SMC29694.1"/>
    </source>
</evidence>
<evidence type="ECO:0000313" key="6">
    <source>
        <dbReference type="Proteomes" id="UP000192761"/>
    </source>
</evidence>
<dbReference type="InterPro" id="IPR018062">
    <property type="entry name" value="HTH_AraC-typ_CS"/>
</dbReference>
<dbReference type="OrthoDB" id="9794896at2"/>
<dbReference type="CDD" id="cd03137">
    <property type="entry name" value="GATase1_AraC_1"/>
    <property type="match status" value="1"/>
</dbReference>
<evidence type="ECO:0000256" key="1">
    <source>
        <dbReference type="ARBA" id="ARBA00023015"/>
    </source>
</evidence>
<dbReference type="InterPro" id="IPR002818">
    <property type="entry name" value="DJ-1/PfpI"/>
</dbReference>
<gene>
    <name evidence="5" type="ORF">SAMN02745857_04028</name>
</gene>
<dbReference type="SUPFAM" id="SSF46689">
    <property type="entry name" value="Homeodomain-like"/>
    <property type="match status" value="2"/>
</dbReference>
<organism evidence="5 6">
    <name type="scientific">Andreprevotia lacus DSM 23236</name>
    <dbReference type="NCBI Taxonomy" id="1121001"/>
    <lineage>
        <taxon>Bacteria</taxon>
        <taxon>Pseudomonadati</taxon>
        <taxon>Pseudomonadota</taxon>
        <taxon>Betaproteobacteria</taxon>
        <taxon>Neisseriales</taxon>
        <taxon>Chitinibacteraceae</taxon>
        <taxon>Andreprevotia</taxon>
    </lineage>
</organism>
<dbReference type="EMBL" id="FWXD01000040">
    <property type="protein sequence ID" value="SMC29694.1"/>
    <property type="molecule type" value="Genomic_DNA"/>
</dbReference>
<protein>
    <submittedName>
        <fullName evidence="5">AraC family transcriptional regulator, transcriptional activator FtrA</fullName>
    </submittedName>
</protein>
<evidence type="ECO:0000256" key="3">
    <source>
        <dbReference type="ARBA" id="ARBA00023163"/>
    </source>
</evidence>
<dbReference type="PROSITE" id="PS00041">
    <property type="entry name" value="HTH_ARAC_FAMILY_1"/>
    <property type="match status" value="1"/>
</dbReference>
<dbReference type="Gene3D" id="3.40.50.880">
    <property type="match status" value="1"/>
</dbReference>
<dbReference type="PROSITE" id="PS01124">
    <property type="entry name" value="HTH_ARAC_FAMILY_2"/>
    <property type="match status" value="1"/>
</dbReference>
<dbReference type="Proteomes" id="UP000192761">
    <property type="component" value="Unassembled WGS sequence"/>
</dbReference>
<dbReference type="PANTHER" id="PTHR43130:SF3">
    <property type="entry name" value="HTH-TYPE TRANSCRIPTIONAL REGULATOR RV1931C"/>
    <property type="match status" value="1"/>
</dbReference>
<keyword evidence="6" id="KW-1185">Reference proteome</keyword>
<dbReference type="GO" id="GO:0043565">
    <property type="term" value="F:sequence-specific DNA binding"/>
    <property type="evidence" value="ECO:0007669"/>
    <property type="project" value="InterPro"/>
</dbReference>
<dbReference type="RefSeq" id="WP_084092962.1">
    <property type="nucleotide sequence ID" value="NZ_FWXD01000040.1"/>
</dbReference>
<dbReference type="AlphaFoldDB" id="A0A1W1Y0N7"/>
<dbReference type="Pfam" id="PF12833">
    <property type="entry name" value="HTH_18"/>
    <property type="match status" value="1"/>
</dbReference>
<evidence type="ECO:0000256" key="2">
    <source>
        <dbReference type="ARBA" id="ARBA00023125"/>
    </source>
</evidence>
<dbReference type="InterPro" id="IPR052158">
    <property type="entry name" value="INH-QAR"/>
</dbReference>
<proteinExistence type="predicted"/>
<keyword evidence="1" id="KW-0805">Transcription regulation</keyword>
<feature type="domain" description="HTH araC/xylS-type" evidence="4">
    <location>
        <begin position="215"/>
        <end position="313"/>
    </location>
</feature>
<dbReference type="SMART" id="SM00342">
    <property type="entry name" value="HTH_ARAC"/>
    <property type="match status" value="1"/>
</dbReference>
<name>A0A1W1Y0N7_9NEIS</name>
<dbReference type="PANTHER" id="PTHR43130">
    <property type="entry name" value="ARAC-FAMILY TRANSCRIPTIONAL REGULATOR"/>
    <property type="match status" value="1"/>
</dbReference>
<reference evidence="5 6" key="1">
    <citation type="submission" date="2017-04" db="EMBL/GenBank/DDBJ databases">
        <authorList>
            <person name="Afonso C.L."/>
            <person name="Miller P.J."/>
            <person name="Scott M.A."/>
            <person name="Spackman E."/>
            <person name="Goraichik I."/>
            <person name="Dimitrov K.M."/>
            <person name="Suarez D.L."/>
            <person name="Swayne D.E."/>
        </authorList>
    </citation>
    <scope>NUCLEOTIDE SEQUENCE [LARGE SCALE GENOMIC DNA]</scope>
    <source>
        <strain evidence="5 6">DSM 23236</strain>
    </source>
</reference>
<dbReference type="STRING" id="1121001.SAMN02745857_04028"/>
<dbReference type="NCBIfam" id="NF006902">
    <property type="entry name" value="PRK09393.1"/>
    <property type="match status" value="1"/>
</dbReference>
<dbReference type="SUPFAM" id="SSF52317">
    <property type="entry name" value="Class I glutamine amidotransferase-like"/>
    <property type="match status" value="1"/>
</dbReference>
<evidence type="ECO:0000259" key="4">
    <source>
        <dbReference type="PROSITE" id="PS01124"/>
    </source>
</evidence>
<dbReference type="InterPro" id="IPR029062">
    <property type="entry name" value="Class_I_gatase-like"/>
</dbReference>
<keyword evidence="3" id="KW-0804">Transcription</keyword>
<dbReference type="InterPro" id="IPR018060">
    <property type="entry name" value="HTH_AraC"/>
</dbReference>
<dbReference type="Gene3D" id="1.10.10.60">
    <property type="entry name" value="Homeodomain-like"/>
    <property type="match status" value="1"/>
</dbReference>
<dbReference type="Pfam" id="PF01965">
    <property type="entry name" value="DJ-1_PfpI"/>
    <property type="match status" value="1"/>
</dbReference>
<sequence length="318" mass="35432">MKKRQVVALAFDRLCTFEFGCVVEIFALDRPELNVPWYDFRVCSLDKPPLRAAGGILVEAEYGLAPLQQADLIVLPGWRDTDEPAPPELCEALRAAHARGAQFATICNGVFLLAEAGLLDGRRATTHWRYMDRLIARYPQIKVEPDCLYVEDGEFLMSAGSAAGLDMLLHLVRKDYGAQVANQVARRLVLPPHREGGQAQFVSRPLPRFDNNKLSALLDWLQANLQQAHTLESLAGRVAMSPRTLLRQFKGATGASPYDWLLGARVDLAKTLLEQGRMNLQQIADACGFGAVETLRHHFRQRVGVSPAHYRQQFTTTA</sequence>
<accession>A0A1W1Y0N7</accession>
<dbReference type="InterPro" id="IPR009057">
    <property type="entry name" value="Homeodomain-like_sf"/>
</dbReference>
<dbReference type="GO" id="GO:0003700">
    <property type="term" value="F:DNA-binding transcription factor activity"/>
    <property type="evidence" value="ECO:0007669"/>
    <property type="project" value="InterPro"/>
</dbReference>
<keyword evidence="2" id="KW-0238">DNA-binding</keyword>